<keyword evidence="3" id="KW-1185">Reference proteome</keyword>
<organism evidence="2 3">
    <name type="scientific">Algoriphagus aquatilis</name>
    <dbReference type="NCBI Taxonomy" id="490186"/>
    <lineage>
        <taxon>Bacteria</taxon>
        <taxon>Pseudomonadati</taxon>
        <taxon>Bacteroidota</taxon>
        <taxon>Cytophagia</taxon>
        <taxon>Cytophagales</taxon>
        <taxon>Cyclobacteriaceae</taxon>
        <taxon>Algoriphagus</taxon>
    </lineage>
</organism>
<sequence>MIGFMKKGCLGLVFLIFIFSCNLDQVRDQEVNVKVDYLEYLEINPGGLEVRIIGDQSLKETLIDAKLVRENEFSPLLKVNRQFGRIVLDLDNIRNNVNPTAGLIEIKTPGNLEFKIVGGIGKILIANLETERIQIDHKSGEVALQNIKAKELLVMQNTGVFSANQIESEDFFVNLLGGLGSIQNCKGILGVFTEGGKITVQNVETMSLAAANSPGGLVSIQQVGQLSAASAGRGEVKGENVGLANRVELNVAGGTIILQTPSDLSRYGFLFNMSPGSVVVGGRVFNSSVSDFIDGQPLMFGSLYGGTVLVKN</sequence>
<evidence type="ECO:0000313" key="2">
    <source>
        <dbReference type="EMBL" id="MFC5191213.1"/>
    </source>
</evidence>
<dbReference type="PROSITE" id="PS51257">
    <property type="entry name" value="PROKAR_LIPOPROTEIN"/>
    <property type="match status" value="1"/>
</dbReference>
<protein>
    <submittedName>
        <fullName evidence="2">DUF4097 family beta strand repeat-containing protein</fullName>
    </submittedName>
</protein>
<gene>
    <name evidence="2" type="ORF">ACFPIK_05505</name>
</gene>
<feature type="domain" description="DUF4097" evidence="1">
    <location>
        <begin position="111"/>
        <end position="278"/>
    </location>
</feature>
<dbReference type="Proteomes" id="UP001596163">
    <property type="component" value="Unassembled WGS sequence"/>
</dbReference>
<evidence type="ECO:0000313" key="3">
    <source>
        <dbReference type="Proteomes" id="UP001596163"/>
    </source>
</evidence>
<dbReference type="EMBL" id="JBHSKS010000003">
    <property type="protein sequence ID" value="MFC5191213.1"/>
    <property type="molecule type" value="Genomic_DNA"/>
</dbReference>
<accession>A0ABW0BTP8</accession>
<dbReference type="Pfam" id="PF13349">
    <property type="entry name" value="DUF4097"/>
    <property type="match status" value="1"/>
</dbReference>
<dbReference type="Gene3D" id="2.160.20.120">
    <property type="match status" value="1"/>
</dbReference>
<name>A0ABW0BTP8_9BACT</name>
<comment type="caution">
    <text evidence="2">The sequence shown here is derived from an EMBL/GenBank/DDBJ whole genome shotgun (WGS) entry which is preliminary data.</text>
</comment>
<evidence type="ECO:0000259" key="1">
    <source>
        <dbReference type="Pfam" id="PF13349"/>
    </source>
</evidence>
<dbReference type="RefSeq" id="WP_377913049.1">
    <property type="nucleotide sequence ID" value="NZ_JBHSKS010000003.1"/>
</dbReference>
<reference evidence="3" key="1">
    <citation type="journal article" date="2019" name="Int. J. Syst. Evol. Microbiol.">
        <title>The Global Catalogue of Microorganisms (GCM) 10K type strain sequencing project: providing services to taxonomists for standard genome sequencing and annotation.</title>
        <authorList>
            <consortium name="The Broad Institute Genomics Platform"/>
            <consortium name="The Broad Institute Genome Sequencing Center for Infectious Disease"/>
            <person name="Wu L."/>
            <person name="Ma J."/>
        </authorList>
    </citation>
    <scope>NUCLEOTIDE SEQUENCE [LARGE SCALE GENOMIC DNA]</scope>
    <source>
        <strain evidence="3">CGMCC 1.7030</strain>
    </source>
</reference>
<proteinExistence type="predicted"/>
<dbReference type="InterPro" id="IPR025164">
    <property type="entry name" value="Toastrack_DUF4097"/>
</dbReference>